<reference evidence="1 2" key="1">
    <citation type="submission" date="2018-06" db="EMBL/GenBank/DDBJ databases">
        <authorList>
            <consortium name="Pathogen Informatics"/>
            <person name="Doyle S."/>
        </authorList>
    </citation>
    <scope>NUCLEOTIDE SEQUENCE [LARGE SCALE GENOMIC DNA]</scope>
    <source>
        <strain evidence="1 2">NCTC13532</strain>
    </source>
</reference>
<dbReference type="EMBL" id="UFVR01000004">
    <property type="protein sequence ID" value="SUX48745.1"/>
    <property type="molecule type" value="Genomic_DNA"/>
</dbReference>
<gene>
    <name evidence="1" type="ORF">NCTC13532_04362</name>
</gene>
<name>A0A381FRG8_9FLAO</name>
<evidence type="ECO:0000313" key="1">
    <source>
        <dbReference type="EMBL" id="SUX48745.1"/>
    </source>
</evidence>
<protein>
    <recommendedName>
        <fullName evidence="3">YhcG N-terminal domain-containing protein</fullName>
    </recommendedName>
</protein>
<sequence length="71" mass="8603">MAQNFQNKFLFFLNLYSYDRKEARIQSRPTAQLQRLLLMQKIRFTETIILMYWEIGQLIIEDEQNGELCAK</sequence>
<dbReference type="AlphaFoldDB" id="A0A381FRG8"/>
<evidence type="ECO:0000313" key="2">
    <source>
        <dbReference type="Proteomes" id="UP000254282"/>
    </source>
</evidence>
<dbReference type="Proteomes" id="UP000254282">
    <property type="component" value="Unassembled WGS sequence"/>
</dbReference>
<accession>A0A381FRG8</accession>
<evidence type="ECO:0008006" key="3">
    <source>
        <dbReference type="Google" id="ProtNLM"/>
    </source>
</evidence>
<organism evidence="1 2">
    <name type="scientific">Chryseobacterium indoltheticum</name>
    <dbReference type="NCBI Taxonomy" id="254"/>
    <lineage>
        <taxon>Bacteria</taxon>
        <taxon>Pseudomonadati</taxon>
        <taxon>Bacteroidota</taxon>
        <taxon>Flavobacteriia</taxon>
        <taxon>Flavobacteriales</taxon>
        <taxon>Weeksellaceae</taxon>
        <taxon>Chryseobacterium group</taxon>
        <taxon>Chryseobacterium</taxon>
    </lineage>
</organism>
<proteinExistence type="predicted"/>